<dbReference type="GO" id="GO:0004331">
    <property type="term" value="F:fructose-2,6-bisphosphate 2-phosphatase activity"/>
    <property type="evidence" value="ECO:0007669"/>
    <property type="project" value="TreeGrafter"/>
</dbReference>
<dbReference type="SUPFAM" id="SSF53254">
    <property type="entry name" value="Phosphoglycerate mutase-like"/>
    <property type="match status" value="1"/>
</dbReference>
<organism evidence="2">
    <name type="scientific">hydrothermal vent metagenome</name>
    <dbReference type="NCBI Taxonomy" id="652676"/>
    <lineage>
        <taxon>unclassified sequences</taxon>
        <taxon>metagenomes</taxon>
        <taxon>ecological metagenomes</taxon>
    </lineage>
</organism>
<dbReference type="GO" id="GO:0005829">
    <property type="term" value="C:cytosol"/>
    <property type="evidence" value="ECO:0007669"/>
    <property type="project" value="TreeGrafter"/>
</dbReference>
<dbReference type="InterPro" id="IPR051695">
    <property type="entry name" value="Phosphoglycerate_Mutase"/>
</dbReference>
<dbReference type="PANTHER" id="PTHR46517">
    <property type="entry name" value="FRUCTOSE-2,6-BISPHOSPHATASE TIGAR"/>
    <property type="match status" value="1"/>
</dbReference>
<proteinExistence type="predicted"/>
<dbReference type="PANTHER" id="PTHR46517:SF1">
    <property type="entry name" value="FRUCTOSE-2,6-BISPHOSPHATASE TIGAR"/>
    <property type="match status" value="1"/>
</dbReference>
<keyword evidence="1" id="KW-0378">Hydrolase</keyword>
<sequence>MNYENTLNTILVRHGETEGNRKGIVQGQTDTPLTKEGVASTLRKADKLKNFTFNAVYCSDLSRATATMKLLEARDPKLPKARFNSDLREIDFGTYAGRAKNEIINIIKHHKTNPELSYPEGECGNDLIQRVRNFFSHCLRIHKGETILVVSHYGIMETAARQYAGIQINEPVTIGRDDVWRLKFSDDKSARLEVL</sequence>
<evidence type="ECO:0008006" key="3">
    <source>
        <dbReference type="Google" id="ProtNLM"/>
    </source>
</evidence>
<evidence type="ECO:0000313" key="2">
    <source>
        <dbReference type="EMBL" id="VAX23055.1"/>
    </source>
</evidence>
<dbReference type="AlphaFoldDB" id="A0A3B1CV74"/>
<dbReference type="EMBL" id="UOGA01000238">
    <property type="protein sequence ID" value="VAX23055.1"/>
    <property type="molecule type" value="Genomic_DNA"/>
</dbReference>
<evidence type="ECO:0000256" key="1">
    <source>
        <dbReference type="ARBA" id="ARBA00022801"/>
    </source>
</evidence>
<dbReference type="SMART" id="SM00855">
    <property type="entry name" value="PGAM"/>
    <property type="match status" value="1"/>
</dbReference>
<reference evidence="2" key="1">
    <citation type="submission" date="2018-06" db="EMBL/GenBank/DDBJ databases">
        <authorList>
            <person name="Zhirakovskaya E."/>
        </authorList>
    </citation>
    <scope>NUCLEOTIDE SEQUENCE</scope>
</reference>
<dbReference type="GO" id="GO:0045820">
    <property type="term" value="P:negative regulation of glycolytic process"/>
    <property type="evidence" value="ECO:0007669"/>
    <property type="project" value="TreeGrafter"/>
</dbReference>
<dbReference type="Pfam" id="PF00300">
    <property type="entry name" value="His_Phos_1"/>
    <property type="match status" value="1"/>
</dbReference>
<gene>
    <name evidence="2" type="ORF">MNBD_NITROSPINAE04-786</name>
</gene>
<dbReference type="InterPro" id="IPR029033">
    <property type="entry name" value="His_PPase_superfam"/>
</dbReference>
<dbReference type="GO" id="GO:0043456">
    <property type="term" value="P:regulation of pentose-phosphate shunt"/>
    <property type="evidence" value="ECO:0007669"/>
    <property type="project" value="TreeGrafter"/>
</dbReference>
<dbReference type="PROSITE" id="PS00175">
    <property type="entry name" value="PG_MUTASE"/>
    <property type="match status" value="1"/>
</dbReference>
<dbReference type="Gene3D" id="3.40.50.1240">
    <property type="entry name" value="Phosphoglycerate mutase-like"/>
    <property type="match status" value="1"/>
</dbReference>
<accession>A0A3B1CV74</accession>
<dbReference type="InterPro" id="IPR001345">
    <property type="entry name" value="PG/BPGM_mutase_AS"/>
</dbReference>
<dbReference type="InterPro" id="IPR013078">
    <property type="entry name" value="His_Pase_superF_clade-1"/>
</dbReference>
<dbReference type="CDD" id="cd07067">
    <property type="entry name" value="HP_PGM_like"/>
    <property type="match status" value="1"/>
</dbReference>
<name>A0A3B1CV74_9ZZZZ</name>
<protein>
    <recommendedName>
        <fullName evidence="3">Histidine phosphatase family protein</fullName>
    </recommendedName>
</protein>